<reference evidence="2 3" key="1">
    <citation type="submission" date="2017-05" db="EMBL/GenBank/DDBJ databases">
        <authorList>
            <person name="Varghese N."/>
            <person name="Submissions S."/>
        </authorList>
    </citation>
    <scope>NUCLEOTIDE SEQUENCE [LARGE SCALE GENOMIC DNA]</scope>
    <source>
        <strain evidence="2 3">DSM 29982</strain>
    </source>
</reference>
<proteinExistence type="predicted"/>
<dbReference type="AlphaFoldDB" id="A0A521EUM8"/>
<keyword evidence="3" id="KW-1185">Reference proteome</keyword>
<keyword evidence="1" id="KW-0732">Signal</keyword>
<organism evidence="2 3">
    <name type="scientific">Flavobacterium nitrogenifigens</name>
    <dbReference type="NCBI Taxonomy" id="1617283"/>
    <lineage>
        <taxon>Bacteria</taxon>
        <taxon>Pseudomonadati</taxon>
        <taxon>Bacteroidota</taxon>
        <taxon>Flavobacteriia</taxon>
        <taxon>Flavobacteriales</taxon>
        <taxon>Flavobacteriaceae</taxon>
        <taxon>Flavobacterium</taxon>
    </lineage>
</organism>
<dbReference type="RefSeq" id="WP_111377348.1">
    <property type="nucleotide sequence ID" value="NZ_CP043612.1"/>
</dbReference>
<dbReference type="Pfam" id="PF12099">
    <property type="entry name" value="DUF3575"/>
    <property type="match status" value="1"/>
</dbReference>
<name>A0A521EUM8_9FLAO</name>
<feature type="signal peptide" evidence="1">
    <location>
        <begin position="1"/>
        <end position="19"/>
    </location>
</feature>
<dbReference type="OrthoDB" id="768080at2"/>
<sequence>MKKNYLLLIILFTFFSANAQNEIESNSFEKKNDITINAIAALDKTLNVSYERHLNKRSSLGIYYFHVLTNDTSNDMNYSISPYYRRYFGKKYASGFFAEGFGMLTSIDGKKVYTSEDHSTYTENPDVIDFALGAGGGWKWASKSGFIFEANVGYGFLLFNANKTDHNIVAKFGLSAGYRF</sequence>
<evidence type="ECO:0000313" key="2">
    <source>
        <dbReference type="EMBL" id="SMO87604.1"/>
    </source>
</evidence>
<protein>
    <recommendedName>
        <fullName evidence="4">DUF3575 domain-containing protein</fullName>
    </recommendedName>
</protein>
<feature type="chain" id="PRO_5022019941" description="DUF3575 domain-containing protein" evidence="1">
    <location>
        <begin position="20"/>
        <end position="180"/>
    </location>
</feature>
<gene>
    <name evidence="2" type="ORF">SAMN06265220_105130</name>
</gene>
<dbReference type="Proteomes" id="UP000319267">
    <property type="component" value="Unassembled WGS sequence"/>
</dbReference>
<evidence type="ECO:0000313" key="3">
    <source>
        <dbReference type="Proteomes" id="UP000319267"/>
    </source>
</evidence>
<dbReference type="InterPro" id="IPR021958">
    <property type="entry name" value="DUF3575"/>
</dbReference>
<evidence type="ECO:0008006" key="4">
    <source>
        <dbReference type="Google" id="ProtNLM"/>
    </source>
</evidence>
<dbReference type="EMBL" id="FXTQ01000005">
    <property type="protein sequence ID" value="SMO87604.1"/>
    <property type="molecule type" value="Genomic_DNA"/>
</dbReference>
<evidence type="ECO:0000256" key="1">
    <source>
        <dbReference type="SAM" id="SignalP"/>
    </source>
</evidence>
<accession>A0A521EUM8</accession>